<dbReference type="InterPro" id="IPR036390">
    <property type="entry name" value="WH_DNA-bd_sf"/>
</dbReference>
<evidence type="ECO:0000313" key="3">
    <source>
        <dbReference type="Proteomes" id="UP000577956"/>
    </source>
</evidence>
<dbReference type="AlphaFoldDB" id="A0A7Y9FJ77"/>
<dbReference type="EMBL" id="BONN01000003">
    <property type="protein sequence ID" value="GIG32213.1"/>
    <property type="molecule type" value="Genomic_DNA"/>
</dbReference>
<protein>
    <submittedName>
        <fullName evidence="2">Putative ArsR family transcriptional regulator</fullName>
    </submittedName>
</protein>
<reference evidence="1 4" key="2">
    <citation type="submission" date="2021-01" db="EMBL/GenBank/DDBJ databases">
        <title>Whole genome shotgun sequence of Cellulomonas oligotrophica NBRC 109435.</title>
        <authorList>
            <person name="Komaki H."/>
            <person name="Tamura T."/>
        </authorList>
    </citation>
    <scope>NUCLEOTIDE SEQUENCE [LARGE SCALE GENOMIC DNA]</scope>
    <source>
        <strain evidence="1 4">NBRC 109435</strain>
    </source>
</reference>
<evidence type="ECO:0000313" key="1">
    <source>
        <dbReference type="EMBL" id="GIG32213.1"/>
    </source>
</evidence>
<reference evidence="2 3" key="1">
    <citation type="submission" date="2020-07" db="EMBL/GenBank/DDBJ databases">
        <title>Sequencing the genomes of 1000 actinobacteria strains.</title>
        <authorList>
            <person name="Klenk H.-P."/>
        </authorList>
    </citation>
    <scope>NUCLEOTIDE SEQUENCE [LARGE SCALE GENOMIC DNA]</scope>
    <source>
        <strain evidence="2 3">DSM 24482</strain>
    </source>
</reference>
<comment type="caution">
    <text evidence="2">The sequence shown here is derived from an EMBL/GenBank/DDBJ whole genome shotgun (WGS) entry which is preliminary data.</text>
</comment>
<organism evidence="2 3">
    <name type="scientific">Cellulomonas oligotrophica</name>
    <dbReference type="NCBI Taxonomy" id="931536"/>
    <lineage>
        <taxon>Bacteria</taxon>
        <taxon>Bacillati</taxon>
        <taxon>Actinomycetota</taxon>
        <taxon>Actinomycetes</taxon>
        <taxon>Micrococcales</taxon>
        <taxon>Cellulomonadaceae</taxon>
        <taxon>Cellulomonas</taxon>
    </lineage>
</organism>
<dbReference type="RefSeq" id="WP_140459478.1">
    <property type="nucleotide sequence ID" value="NZ_BAABFI010000008.1"/>
</dbReference>
<dbReference type="SUPFAM" id="SSF46785">
    <property type="entry name" value="Winged helix' DNA-binding domain"/>
    <property type="match status" value="1"/>
</dbReference>
<evidence type="ECO:0000313" key="2">
    <source>
        <dbReference type="EMBL" id="NYD87001.1"/>
    </source>
</evidence>
<dbReference type="Proteomes" id="UP000618382">
    <property type="component" value="Unassembled WGS sequence"/>
</dbReference>
<dbReference type="EMBL" id="JACCBK010000001">
    <property type="protein sequence ID" value="NYD87001.1"/>
    <property type="molecule type" value="Genomic_DNA"/>
</dbReference>
<gene>
    <name evidence="2" type="ORF">BKA21_002550</name>
    <name evidence="1" type="ORF">Col01nite_13720</name>
</gene>
<dbReference type="Gene3D" id="1.10.10.10">
    <property type="entry name" value="Winged helix-like DNA-binding domain superfamily/Winged helix DNA-binding domain"/>
    <property type="match status" value="1"/>
</dbReference>
<dbReference type="Proteomes" id="UP000577956">
    <property type="component" value="Unassembled WGS sequence"/>
</dbReference>
<proteinExistence type="predicted"/>
<keyword evidence="4" id="KW-1185">Reference proteome</keyword>
<accession>A0A7Y9FJ77</accession>
<sequence>MTTVVALTRAPRPAPWPGDLSTVPDDRGAQRALVLLELSQHGPCDAVVLADRCGLGPADVLTHLHDLAGAGYVTARGPVWSAASLVERHHRRVRAAG</sequence>
<name>A0A7Y9FJ77_9CELL</name>
<dbReference type="InterPro" id="IPR036388">
    <property type="entry name" value="WH-like_DNA-bd_sf"/>
</dbReference>
<evidence type="ECO:0000313" key="4">
    <source>
        <dbReference type="Proteomes" id="UP000618382"/>
    </source>
</evidence>